<accession>A0A1F5VDW3</accession>
<organism evidence="2 3">
    <name type="scientific">Candidatus Fischerbacteria bacterium RBG_13_37_8</name>
    <dbReference type="NCBI Taxonomy" id="1817863"/>
    <lineage>
        <taxon>Bacteria</taxon>
        <taxon>Candidatus Fischeribacteriota</taxon>
    </lineage>
</organism>
<dbReference type="InterPro" id="IPR012967">
    <property type="entry name" value="COMT_dimerisation"/>
</dbReference>
<evidence type="ECO:0000313" key="2">
    <source>
        <dbReference type="EMBL" id="OGF61627.1"/>
    </source>
</evidence>
<protein>
    <recommendedName>
        <fullName evidence="1">O-methyltransferase dimerisation domain-containing protein</fullName>
    </recommendedName>
</protein>
<sequence length="81" mass="9145">MTQRHSKALIEYTPESFRELLFGFQVSRVILTAYELELFTAIGSSSVTSSQVAKKTRTNVKATERLRYSMPVVSLSSRSLL</sequence>
<dbReference type="Proteomes" id="UP000178943">
    <property type="component" value="Unassembled WGS sequence"/>
</dbReference>
<dbReference type="InterPro" id="IPR036390">
    <property type="entry name" value="WH_DNA-bd_sf"/>
</dbReference>
<dbReference type="Gene3D" id="1.10.10.10">
    <property type="entry name" value="Winged helix-like DNA-binding domain superfamily/Winged helix DNA-binding domain"/>
    <property type="match status" value="1"/>
</dbReference>
<evidence type="ECO:0000313" key="3">
    <source>
        <dbReference type="Proteomes" id="UP000178943"/>
    </source>
</evidence>
<proteinExistence type="predicted"/>
<dbReference type="Pfam" id="PF08100">
    <property type="entry name" value="Dimerisation"/>
    <property type="match status" value="1"/>
</dbReference>
<reference evidence="2 3" key="1">
    <citation type="journal article" date="2016" name="Nat. Commun.">
        <title>Thousands of microbial genomes shed light on interconnected biogeochemical processes in an aquifer system.</title>
        <authorList>
            <person name="Anantharaman K."/>
            <person name="Brown C.T."/>
            <person name="Hug L.A."/>
            <person name="Sharon I."/>
            <person name="Castelle C.J."/>
            <person name="Probst A.J."/>
            <person name="Thomas B.C."/>
            <person name="Singh A."/>
            <person name="Wilkins M.J."/>
            <person name="Karaoz U."/>
            <person name="Brodie E.L."/>
            <person name="Williams K.H."/>
            <person name="Hubbard S.S."/>
            <person name="Banfield J.F."/>
        </authorList>
    </citation>
    <scope>NUCLEOTIDE SEQUENCE [LARGE SCALE GENOMIC DNA]</scope>
</reference>
<comment type="caution">
    <text evidence="2">The sequence shown here is derived from an EMBL/GenBank/DDBJ whole genome shotgun (WGS) entry which is preliminary data.</text>
</comment>
<dbReference type="SUPFAM" id="SSF46785">
    <property type="entry name" value="Winged helix' DNA-binding domain"/>
    <property type="match status" value="1"/>
</dbReference>
<dbReference type="EMBL" id="MFGW01000190">
    <property type="protein sequence ID" value="OGF61627.1"/>
    <property type="molecule type" value="Genomic_DNA"/>
</dbReference>
<evidence type="ECO:0000259" key="1">
    <source>
        <dbReference type="Pfam" id="PF08100"/>
    </source>
</evidence>
<dbReference type="AlphaFoldDB" id="A0A1F5VDW3"/>
<dbReference type="InterPro" id="IPR036388">
    <property type="entry name" value="WH-like_DNA-bd_sf"/>
</dbReference>
<name>A0A1F5VDW3_9BACT</name>
<dbReference type="GO" id="GO:0046983">
    <property type="term" value="F:protein dimerization activity"/>
    <property type="evidence" value="ECO:0007669"/>
    <property type="project" value="InterPro"/>
</dbReference>
<gene>
    <name evidence="2" type="ORF">A2Y62_06485</name>
</gene>
<feature type="domain" description="O-methyltransferase dimerisation" evidence="1">
    <location>
        <begin position="19"/>
        <end position="66"/>
    </location>
</feature>